<dbReference type="RefSeq" id="WP_152214944.1">
    <property type="nucleotide sequence ID" value="NZ_WESC01000003.1"/>
</dbReference>
<dbReference type="Proteomes" id="UP000468901">
    <property type="component" value="Unassembled WGS sequence"/>
</dbReference>
<evidence type="ECO:0000313" key="3">
    <source>
        <dbReference type="Proteomes" id="UP000468901"/>
    </source>
</evidence>
<feature type="chain" id="PRO_5026921792" description="Rap1a immunity protein domain-containing protein" evidence="1">
    <location>
        <begin position="25"/>
        <end position="137"/>
    </location>
</feature>
<evidence type="ECO:0000256" key="1">
    <source>
        <dbReference type="SAM" id="SignalP"/>
    </source>
</evidence>
<dbReference type="AlphaFoldDB" id="A0A6N6VKX0"/>
<feature type="signal peptide" evidence="1">
    <location>
        <begin position="1"/>
        <end position="24"/>
    </location>
</feature>
<keyword evidence="1" id="KW-0732">Signal</keyword>
<evidence type="ECO:0000313" key="2">
    <source>
        <dbReference type="EMBL" id="KAB7741641.1"/>
    </source>
</evidence>
<gene>
    <name evidence="2" type="ORF">F2P47_04355</name>
</gene>
<name>A0A6N6VKX0_9HYPH</name>
<sequence length="137" mass="14661">MRSTAIAALLFALATSLVASPAQAGSRISTGRDLVTACQALAEYRLNPQGPTPRPALLCRKYIAGYFASTHYVRSAGDTKEALDLPRSADECANIDGPQSYDQLASRIVRQAEWQPALLDRPAIELARAAFGSKPPC</sequence>
<evidence type="ECO:0008006" key="4">
    <source>
        <dbReference type="Google" id="ProtNLM"/>
    </source>
</evidence>
<comment type="caution">
    <text evidence="2">The sequence shown here is derived from an EMBL/GenBank/DDBJ whole genome shotgun (WGS) entry which is preliminary data.</text>
</comment>
<organism evidence="2 3">
    <name type="scientific">Parvibaculum sedimenti</name>
    <dbReference type="NCBI Taxonomy" id="2608632"/>
    <lineage>
        <taxon>Bacteria</taxon>
        <taxon>Pseudomonadati</taxon>
        <taxon>Pseudomonadota</taxon>
        <taxon>Alphaproteobacteria</taxon>
        <taxon>Hyphomicrobiales</taxon>
        <taxon>Parvibaculaceae</taxon>
        <taxon>Parvibaculum</taxon>
    </lineage>
</organism>
<proteinExistence type="predicted"/>
<keyword evidence="3" id="KW-1185">Reference proteome</keyword>
<accession>A0A6N6VKX0</accession>
<dbReference type="EMBL" id="WESC01000003">
    <property type="protein sequence ID" value="KAB7741641.1"/>
    <property type="molecule type" value="Genomic_DNA"/>
</dbReference>
<reference evidence="2 3" key="1">
    <citation type="submission" date="2019-09" db="EMBL/GenBank/DDBJ databases">
        <title>Parvibaculum sedimenti sp. nov., isolated from sediment.</title>
        <authorList>
            <person name="Wang Y."/>
        </authorList>
    </citation>
    <scope>NUCLEOTIDE SEQUENCE [LARGE SCALE GENOMIC DNA]</scope>
    <source>
        <strain evidence="2 3">HXT-9</strain>
    </source>
</reference>
<protein>
    <recommendedName>
        <fullName evidence="4">Rap1a immunity protein domain-containing protein</fullName>
    </recommendedName>
</protein>